<dbReference type="HAMAP" id="MF_00422">
    <property type="entry name" value="SecE"/>
    <property type="match status" value="1"/>
</dbReference>
<evidence type="ECO:0000256" key="6">
    <source>
        <dbReference type="ARBA" id="ARBA00022989"/>
    </source>
</evidence>
<keyword evidence="5 9" id="KW-0653">Protein transport</keyword>
<accession>A0A3S9T2E6</accession>
<proteinExistence type="inferred from homology"/>
<gene>
    <name evidence="9" type="primary">secE</name>
    <name evidence="10" type="ORF">BBF96_15800</name>
</gene>
<dbReference type="InterPro" id="IPR038379">
    <property type="entry name" value="SecE_sf"/>
</dbReference>
<keyword evidence="8 9" id="KW-0472">Membrane</keyword>
<feature type="transmembrane region" description="Helical" evidence="9">
    <location>
        <begin position="32"/>
        <end position="57"/>
    </location>
</feature>
<dbReference type="Proteomes" id="UP000267250">
    <property type="component" value="Chromosome"/>
</dbReference>
<evidence type="ECO:0000313" key="10">
    <source>
        <dbReference type="EMBL" id="AZR74705.1"/>
    </source>
</evidence>
<dbReference type="PROSITE" id="PS01067">
    <property type="entry name" value="SECE_SEC61G"/>
    <property type="match status" value="1"/>
</dbReference>
<evidence type="ECO:0000256" key="5">
    <source>
        <dbReference type="ARBA" id="ARBA00022927"/>
    </source>
</evidence>
<dbReference type="GO" id="GO:0043952">
    <property type="term" value="P:protein transport by the Sec complex"/>
    <property type="evidence" value="ECO:0007669"/>
    <property type="project" value="UniProtKB-UniRule"/>
</dbReference>
<comment type="function">
    <text evidence="9">Essential subunit of the Sec protein translocation channel SecYEG. Clamps together the 2 halves of SecY. May contact the channel plug during translocation.</text>
</comment>
<dbReference type="NCBIfam" id="TIGR00964">
    <property type="entry name" value="secE_bact"/>
    <property type="match status" value="1"/>
</dbReference>
<keyword evidence="7 9" id="KW-0811">Translocation</keyword>
<evidence type="ECO:0000256" key="2">
    <source>
        <dbReference type="ARBA" id="ARBA00022448"/>
    </source>
</evidence>
<dbReference type="OrthoDB" id="9799073at2"/>
<dbReference type="GO" id="GO:0006605">
    <property type="term" value="P:protein targeting"/>
    <property type="evidence" value="ECO:0007669"/>
    <property type="project" value="UniProtKB-UniRule"/>
</dbReference>
<dbReference type="InterPro" id="IPR001901">
    <property type="entry name" value="Translocase_SecE/Sec61-g"/>
</dbReference>
<reference evidence="10 11" key="1">
    <citation type="submission" date="2016-07" db="EMBL/GenBank/DDBJ databases">
        <title>Genome and transcriptome analysis of iron-reducing fermentative bacteria Anoxybacter fermentans.</title>
        <authorList>
            <person name="Zeng X."/>
            <person name="Shao Z."/>
        </authorList>
    </citation>
    <scope>NUCLEOTIDE SEQUENCE [LARGE SCALE GENOMIC DNA]</scope>
    <source>
        <strain evidence="10 11">DY22613</strain>
    </source>
</reference>
<keyword evidence="3 9" id="KW-1003">Cell membrane</keyword>
<dbReference type="GO" id="GO:0065002">
    <property type="term" value="P:intracellular protein transmembrane transport"/>
    <property type="evidence" value="ECO:0007669"/>
    <property type="project" value="UniProtKB-UniRule"/>
</dbReference>
<organism evidence="10 11">
    <name type="scientific">Anoxybacter fermentans</name>
    <dbReference type="NCBI Taxonomy" id="1323375"/>
    <lineage>
        <taxon>Bacteria</taxon>
        <taxon>Bacillati</taxon>
        <taxon>Bacillota</taxon>
        <taxon>Clostridia</taxon>
        <taxon>Halanaerobiales</taxon>
        <taxon>Anoxybacter</taxon>
    </lineage>
</organism>
<keyword evidence="6 9" id="KW-1133">Transmembrane helix</keyword>
<evidence type="ECO:0000313" key="11">
    <source>
        <dbReference type="Proteomes" id="UP000267250"/>
    </source>
</evidence>
<dbReference type="AlphaFoldDB" id="A0A3S9T2E6"/>
<dbReference type="KEGG" id="aft:BBF96_15800"/>
<dbReference type="PANTHER" id="PTHR33910">
    <property type="entry name" value="PROTEIN TRANSLOCASE SUBUNIT SECE"/>
    <property type="match status" value="1"/>
</dbReference>
<evidence type="ECO:0000256" key="3">
    <source>
        <dbReference type="ARBA" id="ARBA00022475"/>
    </source>
</evidence>
<comment type="subcellular location">
    <subcellularLocation>
        <location evidence="9">Cell membrane</location>
        <topology evidence="9">Single-pass membrane protein</topology>
    </subcellularLocation>
    <subcellularLocation>
        <location evidence="1">Membrane</location>
    </subcellularLocation>
</comment>
<evidence type="ECO:0000256" key="7">
    <source>
        <dbReference type="ARBA" id="ARBA00023010"/>
    </source>
</evidence>
<dbReference type="Pfam" id="PF00584">
    <property type="entry name" value="SecE"/>
    <property type="match status" value="1"/>
</dbReference>
<name>A0A3S9T2E6_9FIRM</name>
<sequence>MASKGLLARIKKYFREVRAELRKVNWPNFKELASYTTVVLVTVFIVAVFIGVVDLIFSNLIAPLIIR</sequence>
<dbReference type="EMBL" id="CP016379">
    <property type="protein sequence ID" value="AZR74705.1"/>
    <property type="molecule type" value="Genomic_DNA"/>
</dbReference>
<evidence type="ECO:0000256" key="1">
    <source>
        <dbReference type="ARBA" id="ARBA00004370"/>
    </source>
</evidence>
<keyword evidence="2 9" id="KW-0813">Transport</keyword>
<dbReference type="RefSeq" id="WP_127018073.1">
    <property type="nucleotide sequence ID" value="NZ_CP016379.1"/>
</dbReference>
<keyword evidence="4 9" id="KW-0812">Transmembrane</keyword>
<keyword evidence="11" id="KW-1185">Reference proteome</keyword>
<comment type="subunit">
    <text evidence="9">Component of the Sec protein translocase complex. Heterotrimer consisting of SecY, SecE and SecG subunits. The heterotrimers can form oligomers, although 1 heterotrimer is thought to be able to translocate proteins. Interacts with the ribosome. Interacts with SecDF, and other proteins may be involved. Interacts with SecA.</text>
</comment>
<dbReference type="GO" id="GO:0008320">
    <property type="term" value="F:protein transmembrane transporter activity"/>
    <property type="evidence" value="ECO:0007669"/>
    <property type="project" value="UniProtKB-UniRule"/>
</dbReference>
<protein>
    <recommendedName>
        <fullName evidence="9">Protein translocase subunit SecE</fullName>
    </recommendedName>
</protein>
<evidence type="ECO:0000256" key="4">
    <source>
        <dbReference type="ARBA" id="ARBA00022692"/>
    </source>
</evidence>
<evidence type="ECO:0000256" key="8">
    <source>
        <dbReference type="ARBA" id="ARBA00023136"/>
    </source>
</evidence>
<dbReference type="InterPro" id="IPR005807">
    <property type="entry name" value="SecE_bac"/>
</dbReference>
<dbReference type="Gene3D" id="1.20.5.1030">
    <property type="entry name" value="Preprotein translocase secy subunit"/>
    <property type="match status" value="1"/>
</dbReference>
<comment type="similarity">
    <text evidence="9">Belongs to the SecE/SEC61-gamma family.</text>
</comment>
<dbReference type="GO" id="GO:0009306">
    <property type="term" value="P:protein secretion"/>
    <property type="evidence" value="ECO:0007669"/>
    <property type="project" value="UniProtKB-UniRule"/>
</dbReference>
<dbReference type="GO" id="GO:0005886">
    <property type="term" value="C:plasma membrane"/>
    <property type="evidence" value="ECO:0007669"/>
    <property type="project" value="UniProtKB-SubCell"/>
</dbReference>
<evidence type="ECO:0000256" key="9">
    <source>
        <dbReference type="HAMAP-Rule" id="MF_00422"/>
    </source>
</evidence>
<dbReference type="PANTHER" id="PTHR33910:SF1">
    <property type="entry name" value="PROTEIN TRANSLOCASE SUBUNIT SECE"/>
    <property type="match status" value="1"/>
</dbReference>